<evidence type="ECO:0000256" key="1">
    <source>
        <dbReference type="ARBA" id="ARBA00004141"/>
    </source>
</evidence>
<evidence type="ECO:0008006" key="8">
    <source>
        <dbReference type="Google" id="ProtNLM"/>
    </source>
</evidence>
<evidence type="ECO:0000256" key="4">
    <source>
        <dbReference type="ARBA" id="ARBA00023136"/>
    </source>
</evidence>
<keyword evidence="2 5" id="KW-0812">Transmembrane</keyword>
<gene>
    <name evidence="6" type="ORF">GCM10022406_16260</name>
</gene>
<dbReference type="Proteomes" id="UP001499909">
    <property type="component" value="Unassembled WGS sequence"/>
</dbReference>
<dbReference type="Pfam" id="PF07681">
    <property type="entry name" value="DoxX"/>
    <property type="match status" value="1"/>
</dbReference>
<feature type="transmembrane region" description="Helical" evidence="5">
    <location>
        <begin position="58"/>
        <end position="79"/>
    </location>
</feature>
<dbReference type="EMBL" id="BAABDH010000026">
    <property type="protein sequence ID" value="GAA3932007.1"/>
    <property type="molecule type" value="Genomic_DNA"/>
</dbReference>
<keyword evidence="3 5" id="KW-1133">Transmembrane helix</keyword>
<comment type="subcellular location">
    <subcellularLocation>
        <location evidence="1">Membrane</location>
        <topology evidence="1">Multi-pass membrane protein</topology>
    </subcellularLocation>
</comment>
<evidence type="ECO:0000256" key="2">
    <source>
        <dbReference type="ARBA" id="ARBA00022692"/>
    </source>
</evidence>
<evidence type="ECO:0000313" key="6">
    <source>
        <dbReference type="EMBL" id="GAA3932007.1"/>
    </source>
</evidence>
<evidence type="ECO:0000256" key="3">
    <source>
        <dbReference type="ARBA" id="ARBA00022989"/>
    </source>
</evidence>
<keyword evidence="7" id="KW-1185">Reference proteome</keyword>
<sequence>MLRRLLHTDSSAITLLIRLSVGLVFFTEGLQKFLLPAERGAGRFAKIGLPAPGFPGPFMGGFETVCGLLVLIGLLTGLARGPLPIIMGSAQNSENIAR</sequence>
<dbReference type="InterPro" id="IPR032808">
    <property type="entry name" value="DoxX"/>
</dbReference>
<organism evidence="6 7">
    <name type="scientific">Hymenobacter algoricola</name>
    <dbReference type="NCBI Taxonomy" id="486267"/>
    <lineage>
        <taxon>Bacteria</taxon>
        <taxon>Pseudomonadati</taxon>
        <taxon>Bacteroidota</taxon>
        <taxon>Cytophagia</taxon>
        <taxon>Cytophagales</taxon>
        <taxon>Hymenobacteraceae</taxon>
        <taxon>Hymenobacter</taxon>
    </lineage>
</organism>
<feature type="transmembrane region" description="Helical" evidence="5">
    <location>
        <begin position="12"/>
        <end position="30"/>
    </location>
</feature>
<comment type="caution">
    <text evidence="6">The sequence shown here is derived from an EMBL/GenBank/DDBJ whole genome shotgun (WGS) entry which is preliminary data.</text>
</comment>
<proteinExistence type="predicted"/>
<name>A0ABP7MZ78_9BACT</name>
<accession>A0ABP7MZ78</accession>
<evidence type="ECO:0000256" key="5">
    <source>
        <dbReference type="SAM" id="Phobius"/>
    </source>
</evidence>
<keyword evidence="4 5" id="KW-0472">Membrane</keyword>
<protein>
    <recommendedName>
        <fullName evidence="8">DoxX family protein</fullName>
    </recommendedName>
</protein>
<reference evidence="7" key="1">
    <citation type="journal article" date="2019" name="Int. J. Syst. Evol. Microbiol.">
        <title>The Global Catalogue of Microorganisms (GCM) 10K type strain sequencing project: providing services to taxonomists for standard genome sequencing and annotation.</title>
        <authorList>
            <consortium name="The Broad Institute Genomics Platform"/>
            <consortium name="The Broad Institute Genome Sequencing Center for Infectious Disease"/>
            <person name="Wu L."/>
            <person name="Ma J."/>
        </authorList>
    </citation>
    <scope>NUCLEOTIDE SEQUENCE [LARGE SCALE GENOMIC DNA]</scope>
    <source>
        <strain evidence="7">JCM 17214</strain>
    </source>
</reference>
<evidence type="ECO:0000313" key="7">
    <source>
        <dbReference type="Proteomes" id="UP001499909"/>
    </source>
</evidence>